<dbReference type="AlphaFoldDB" id="A0AAE1A4F3"/>
<proteinExistence type="predicted"/>
<evidence type="ECO:0000313" key="2">
    <source>
        <dbReference type="Proteomes" id="UP001283361"/>
    </source>
</evidence>
<keyword evidence="2" id="KW-1185">Reference proteome</keyword>
<organism evidence="1 2">
    <name type="scientific">Elysia crispata</name>
    <name type="common">lettuce slug</name>
    <dbReference type="NCBI Taxonomy" id="231223"/>
    <lineage>
        <taxon>Eukaryota</taxon>
        <taxon>Metazoa</taxon>
        <taxon>Spiralia</taxon>
        <taxon>Lophotrochozoa</taxon>
        <taxon>Mollusca</taxon>
        <taxon>Gastropoda</taxon>
        <taxon>Heterobranchia</taxon>
        <taxon>Euthyneura</taxon>
        <taxon>Panpulmonata</taxon>
        <taxon>Sacoglossa</taxon>
        <taxon>Placobranchoidea</taxon>
        <taxon>Plakobranchidae</taxon>
        <taxon>Elysia</taxon>
    </lineage>
</organism>
<dbReference type="Proteomes" id="UP001283361">
    <property type="component" value="Unassembled WGS sequence"/>
</dbReference>
<evidence type="ECO:0000313" key="1">
    <source>
        <dbReference type="EMBL" id="KAK3780895.1"/>
    </source>
</evidence>
<accession>A0AAE1A4F3</accession>
<protein>
    <submittedName>
        <fullName evidence="1">Uncharacterized protein</fullName>
    </submittedName>
</protein>
<sequence length="76" mass="8411">MLIMLIRHKHLPAANTRVHLGGFHDFSRPVRADLSMLPGFVVFRIPAWLTSAQPGRPPGRVILLYSACPPVAVLMV</sequence>
<dbReference type="EMBL" id="JAWDGP010002675">
    <property type="protein sequence ID" value="KAK3780895.1"/>
    <property type="molecule type" value="Genomic_DNA"/>
</dbReference>
<reference evidence="1" key="1">
    <citation type="journal article" date="2023" name="G3 (Bethesda)">
        <title>A reference genome for the long-term kleptoplast-retaining sea slug Elysia crispata morphotype clarki.</title>
        <authorList>
            <person name="Eastman K.E."/>
            <person name="Pendleton A.L."/>
            <person name="Shaikh M.A."/>
            <person name="Suttiyut T."/>
            <person name="Ogas R."/>
            <person name="Tomko P."/>
            <person name="Gavelis G."/>
            <person name="Widhalm J.R."/>
            <person name="Wisecaver J.H."/>
        </authorList>
    </citation>
    <scope>NUCLEOTIDE SEQUENCE</scope>
    <source>
        <strain evidence="1">ECLA1</strain>
    </source>
</reference>
<gene>
    <name evidence="1" type="ORF">RRG08_052052</name>
</gene>
<name>A0AAE1A4F3_9GAST</name>
<comment type="caution">
    <text evidence="1">The sequence shown here is derived from an EMBL/GenBank/DDBJ whole genome shotgun (WGS) entry which is preliminary data.</text>
</comment>